<name>A0A1I8I7W8_9PLAT</name>
<evidence type="ECO:0000313" key="7">
    <source>
        <dbReference type="WBParaSite" id="maker-uti_cns_0010503-snap-gene-0.2-mRNA-1"/>
    </source>
</evidence>
<evidence type="ECO:0000256" key="1">
    <source>
        <dbReference type="ARBA" id="ARBA00006515"/>
    </source>
</evidence>
<dbReference type="GO" id="GO:0016491">
    <property type="term" value="F:oxidoreductase activity"/>
    <property type="evidence" value="ECO:0007669"/>
    <property type="project" value="UniProtKB-KW"/>
</dbReference>
<dbReference type="WBParaSite" id="maker-uti_cns_0010503-snap-gene-0.2-mRNA-1">
    <property type="protein sequence ID" value="maker-uti_cns_0010503-snap-gene-0.2-mRNA-1"/>
    <property type="gene ID" value="maker-uti_cns_0010503-snap-gene-0.2"/>
</dbReference>
<dbReference type="SUPFAM" id="SSF51430">
    <property type="entry name" value="NAD(P)-linked oxidoreductase"/>
    <property type="match status" value="1"/>
</dbReference>
<dbReference type="GO" id="GO:1901379">
    <property type="term" value="P:regulation of potassium ion transmembrane transport"/>
    <property type="evidence" value="ECO:0007669"/>
    <property type="project" value="TreeGrafter"/>
</dbReference>
<dbReference type="InterPro" id="IPR023210">
    <property type="entry name" value="NADP_OxRdtase_dom"/>
</dbReference>
<dbReference type="AlphaFoldDB" id="A0A1I8I7W8"/>
<accession>A0A1I8I7W8</accession>
<dbReference type="PANTHER" id="PTHR43150">
    <property type="entry name" value="HYPERKINETIC, ISOFORM M"/>
    <property type="match status" value="1"/>
</dbReference>
<protein>
    <submittedName>
        <fullName evidence="7">Aldo_ket_red domain-containing protein</fullName>
    </submittedName>
</protein>
<keyword evidence="3" id="KW-0560">Oxidoreductase</keyword>
<dbReference type="GO" id="GO:0008076">
    <property type="term" value="C:voltage-gated potassium channel complex"/>
    <property type="evidence" value="ECO:0007669"/>
    <property type="project" value="TreeGrafter"/>
</dbReference>
<evidence type="ECO:0000259" key="5">
    <source>
        <dbReference type="Pfam" id="PF00248"/>
    </source>
</evidence>
<dbReference type="PRINTS" id="PR01577">
    <property type="entry name" value="KCNABCHANNEL"/>
</dbReference>
<evidence type="ECO:0000256" key="4">
    <source>
        <dbReference type="SAM" id="MobiDB-lite"/>
    </source>
</evidence>
<feature type="domain" description="NADP-dependent oxidoreductase" evidence="5">
    <location>
        <begin position="3"/>
        <end position="182"/>
    </location>
</feature>
<keyword evidence="6" id="KW-1185">Reference proteome</keyword>
<dbReference type="Proteomes" id="UP000095280">
    <property type="component" value="Unplaced"/>
</dbReference>
<dbReference type="GO" id="GO:0015459">
    <property type="term" value="F:potassium channel regulator activity"/>
    <property type="evidence" value="ECO:0007669"/>
    <property type="project" value="TreeGrafter"/>
</dbReference>
<dbReference type="Pfam" id="PF00248">
    <property type="entry name" value="Aldo_ket_red"/>
    <property type="match status" value="1"/>
</dbReference>
<organism evidence="6 7">
    <name type="scientific">Macrostomum lignano</name>
    <dbReference type="NCBI Taxonomy" id="282301"/>
    <lineage>
        <taxon>Eukaryota</taxon>
        <taxon>Metazoa</taxon>
        <taxon>Spiralia</taxon>
        <taxon>Lophotrochozoa</taxon>
        <taxon>Platyhelminthes</taxon>
        <taxon>Rhabditophora</taxon>
        <taxon>Macrostomorpha</taxon>
        <taxon>Macrostomida</taxon>
        <taxon>Macrostomidae</taxon>
        <taxon>Macrostomum</taxon>
    </lineage>
</organism>
<dbReference type="Gene3D" id="3.20.20.100">
    <property type="entry name" value="NADP-dependent oxidoreductase domain"/>
    <property type="match status" value="1"/>
</dbReference>
<sequence>SVAEDILTLAYACGINFFDTAEVYAAGRAELLLGRLLRKAGWRRSSYTVSTKIFWGGKAETERGLSRKHIVEGLQACLQRLQLDYVDIVFANRPDPLTPMEEIVRAFSFCIDRGWAFYWAPRGGWSPMEIMEAHSVARQFNLIPPVAEQVEYHMFQREKLELQMPELFAKLGLGAVVWSPLALRHSVRQVRRRSAPTPGCAIKSSARRAGSNRRSSRSSPRWRPTWTARWPSWPSPGACEAAHASCVLLGASSAEQLYENICALPVVPKLTAALMAEIDRILGAAAGRRDGIGFLGVSMQSWSIF</sequence>
<dbReference type="GO" id="GO:0044325">
    <property type="term" value="F:transmembrane transporter binding"/>
    <property type="evidence" value="ECO:0007669"/>
    <property type="project" value="TreeGrafter"/>
</dbReference>
<feature type="region of interest" description="Disordered" evidence="4">
    <location>
        <begin position="194"/>
        <end position="224"/>
    </location>
</feature>
<proteinExistence type="inferred from homology"/>
<comment type="similarity">
    <text evidence="1">Belongs to the shaker potassium channel beta subunit family.</text>
</comment>
<dbReference type="InterPro" id="IPR005399">
    <property type="entry name" value="K_chnl_volt-dep_bsu_KCNAB-rel"/>
</dbReference>
<evidence type="ECO:0000313" key="6">
    <source>
        <dbReference type="Proteomes" id="UP000095280"/>
    </source>
</evidence>
<dbReference type="InterPro" id="IPR036812">
    <property type="entry name" value="NAD(P)_OxRdtase_dom_sf"/>
</dbReference>
<keyword evidence="2" id="KW-0521">NADP</keyword>
<evidence type="ECO:0000256" key="3">
    <source>
        <dbReference type="ARBA" id="ARBA00023002"/>
    </source>
</evidence>
<dbReference type="PANTHER" id="PTHR43150:SF2">
    <property type="entry name" value="HYPERKINETIC, ISOFORM M"/>
    <property type="match status" value="1"/>
</dbReference>
<evidence type="ECO:0000256" key="2">
    <source>
        <dbReference type="ARBA" id="ARBA00022857"/>
    </source>
</evidence>
<reference evidence="7" key="1">
    <citation type="submission" date="2016-11" db="UniProtKB">
        <authorList>
            <consortium name="WormBaseParasite"/>
        </authorList>
    </citation>
    <scope>IDENTIFICATION</scope>
</reference>